<feature type="domain" description="DYW" evidence="2">
    <location>
        <begin position="52"/>
        <end position="89"/>
    </location>
</feature>
<proteinExistence type="inferred from homology"/>
<dbReference type="InterPro" id="IPR032867">
    <property type="entry name" value="DYW_dom"/>
</dbReference>
<protein>
    <submittedName>
        <fullName evidence="3">Putative pentatricopeptide repeat-containing protein At5g52630</fullName>
    </submittedName>
</protein>
<dbReference type="Pfam" id="PF14432">
    <property type="entry name" value="DYW_deaminase"/>
    <property type="match status" value="1"/>
</dbReference>
<dbReference type="EMBL" id="BKCJ010001206">
    <property type="protein sequence ID" value="GEU39689.1"/>
    <property type="molecule type" value="Genomic_DNA"/>
</dbReference>
<gene>
    <name evidence="3" type="ORF">Tci_011667</name>
</gene>
<name>A0A6L2JSL5_TANCI</name>
<organism evidence="3">
    <name type="scientific">Tanacetum cinerariifolium</name>
    <name type="common">Dalmatian daisy</name>
    <name type="synonym">Chrysanthemum cinerariifolium</name>
    <dbReference type="NCBI Taxonomy" id="118510"/>
    <lineage>
        <taxon>Eukaryota</taxon>
        <taxon>Viridiplantae</taxon>
        <taxon>Streptophyta</taxon>
        <taxon>Embryophyta</taxon>
        <taxon>Tracheophyta</taxon>
        <taxon>Spermatophyta</taxon>
        <taxon>Magnoliopsida</taxon>
        <taxon>eudicotyledons</taxon>
        <taxon>Gunneridae</taxon>
        <taxon>Pentapetalae</taxon>
        <taxon>asterids</taxon>
        <taxon>campanulids</taxon>
        <taxon>Asterales</taxon>
        <taxon>Asteraceae</taxon>
        <taxon>Asteroideae</taxon>
        <taxon>Anthemideae</taxon>
        <taxon>Anthemidinae</taxon>
        <taxon>Tanacetum</taxon>
    </lineage>
</organism>
<evidence type="ECO:0000313" key="3">
    <source>
        <dbReference type="EMBL" id="GEU39689.1"/>
    </source>
</evidence>
<dbReference type="GO" id="GO:0008270">
    <property type="term" value="F:zinc ion binding"/>
    <property type="evidence" value="ECO:0007669"/>
    <property type="project" value="InterPro"/>
</dbReference>
<reference evidence="3" key="1">
    <citation type="journal article" date="2019" name="Sci. Rep.">
        <title>Draft genome of Tanacetum cinerariifolium, the natural source of mosquito coil.</title>
        <authorList>
            <person name="Yamashiro T."/>
            <person name="Shiraishi A."/>
            <person name="Satake H."/>
            <person name="Nakayama K."/>
        </authorList>
    </citation>
    <scope>NUCLEOTIDE SEQUENCE</scope>
</reference>
<dbReference type="AlphaFoldDB" id="A0A6L2JSL5"/>
<evidence type="ECO:0000259" key="2">
    <source>
        <dbReference type="Pfam" id="PF14432"/>
    </source>
</evidence>
<accession>A0A6L2JSL5</accession>
<sequence length="136" mass="15432">MRDRRVQKEGGLSWIEVHGQVHVFLAGDCRHEDTEKIYTKLSELKERILKLGYLPVYDQRMHEVGRGEKMEALWYHSEKLALAFGLVVGAAPPGKALSCRESKNLVGYDDRVLTTAEEVGHEETKVENFLASFISS</sequence>
<comment type="similarity">
    <text evidence="1">Belongs to the PPR family. PCMP-H subfamily.</text>
</comment>
<comment type="caution">
    <text evidence="3">The sequence shown here is derived from an EMBL/GenBank/DDBJ whole genome shotgun (WGS) entry which is preliminary data.</text>
</comment>
<evidence type="ECO:0000256" key="1">
    <source>
        <dbReference type="ARBA" id="ARBA00006643"/>
    </source>
</evidence>